<keyword evidence="1" id="KW-0802">TPR repeat</keyword>
<dbReference type="PROSITE" id="PS50011">
    <property type="entry name" value="PROTEIN_KINASE_DOM"/>
    <property type="match status" value="1"/>
</dbReference>
<keyword evidence="4" id="KW-1185">Reference proteome</keyword>
<dbReference type="EMBL" id="JANAWD010000673">
    <property type="protein sequence ID" value="KAJ3476739.1"/>
    <property type="molecule type" value="Genomic_DNA"/>
</dbReference>
<feature type="repeat" description="TPR" evidence="1">
    <location>
        <begin position="585"/>
        <end position="618"/>
    </location>
</feature>
<dbReference type="PANTHER" id="PTHR44329">
    <property type="entry name" value="SERINE/THREONINE-PROTEIN KINASE TNNI3K-RELATED"/>
    <property type="match status" value="1"/>
</dbReference>
<evidence type="ECO:0000313" key="4">
    <source>
        <dbReference type="Proteomes" id="UP001212997"/>
    </source>
</evidence>
<organism evidence="3 4">
    <name type="scientific">Meripilus lineatus</name>
    <dbReference type="NCBI Taxonomy" id="2056292"/>
    <lineage>
        <taxon>Eukaryota</taxon>
        <taxon>Fungi</taxon>
        <taxon>Dikarya</taxon>
        <taxon>Basidiomycota</taxon>
        <taxon>Agaricomycotina</taxon>
        <taxon>Agaricomycetes</taxon>
        <taxon>Polyporales</taxon>
        <taxon>Meripilaceae</taxon>
        <taxon>Meripilus</taxon>
    </lineage>
</organism>
<dbReference type="InterPro" id="IPR000719">
    <property type="entry name" value="Prot_kinase_dom"/>
</dbReference>
<dbReference type="PANTHER" id="PTHR44329:SF214">
    <property type="entry name" value="PROTEIN KINASE DOMAIN-CONTAINING PROTEIN"/>
    <property type="match status" value="1"/>
</dbReference>
<dbReference type="Pfam" id="PF07714">
    <property type="entry name" value="PK_Tyr_Ser-Thr"/>
    <property type="match status" value="1"/>
</dbReference>
<dbReference type="InterPro" id="IPR011990">
    <property type="entry name" value="TPR-like_helical_dom_sf"/>
</dbReference>
<gene>
    <name evidence="3" type="ORF">NLI96_g10954</name>
</gene>
<comment type="caution">
    <text evidence="3">The sequence shown here is derived from an EMBL/GenBank/DDBJ whole genome shotgun (WGS) entry which is preliminary data.</text>
</comment>
<dbReference type="SUPFAM" id="SSF48452">
    <property type="entry name" value="TPR-like"/>
    <property type="match status" value="3"/>
</dbReference>
<sequence>MDVIQRTQIAVSSRCTLCDWASSRIGDNLDAHYEQVLSNTSDIPSFHTAFKRMPSSKRTRWVHALLFRAMLSEERKQQLLSIPIPIAIEVVEEIEELLDAAKDCETCMGKENSVYLLRRLLLGLCRRTNILPSSIFIQGVYCEDREMVDAGACADIFLGSFRRQKVALKRMRTFPSSISDPDKDKSQDKFLRETLVWKCMVHENVQAFIGVDSLSFSPHLCMVSPWQHQGSIMTCLHRLEQDMALPILIDVWIKQAAKGLGYLHENRIIHGDLHCGNVLIGDHFNVKLSDFGLAKFQDASSATHGSTTHGAIRFCSPELLRDDSKPSFASDIYAFGCLCLQLHSRQKPFPEFHNDYGVIGQLMTGARPKRPNHSSRTKEGFWDFVERCWDPNPDFRPDALTVISSLPLEEPVLDAKTLELLPHSPRVGPTRGIAAPTIDYPYDISSRPPYIDPCIAGLIFIDRADIQSYLMAITRLHELGCPEDATVLIWDEWSSAAFQRDTSVPSPNHDVFFPENKPKSSQGQQDDVPWYSQLNPMDIEFLLRLSMRTVAKRRYDQAAQLFRQLVCICRARARLYRKYFHPVLAESLHNLGHSLHQLGRYDKSIECMEEAIELRTNLEHDQPGKFKASLSLSCHNVAADFHALGDHDEATRYLKQAVSLRQAVALDGSVHSKSLFVESVSCLCYSLHISGENDEATRYAREALRHHQCLTQIQIEGTGRLLASSLVGVARHHRNQNNLGTAVELLDEIISLCRDFLKIFPEIFTETLASALHDFGGTLFRFGRYQEAASAIEEAIKLRRDLEKGRPEEFRAPLAQSYHDLAVSLQALGDTENAIRHFEHAIVFWQALARNQPEHFAHLFATSLSRLAFSFLQSRRYDEALTAEGKAIDLFRCMAQSKPETFRLPLSKSLFGFGHNLRVIGRLEDALKAFTEARELCLFIARDQDEEIAPFLSTIFHDTSDILYQLGRHEEAIPLGLEAIERRRPLHIARPSVFSAPFAQSLHNLAAHLRALGKHSAAVKFLCQAAELRRRLVEDNPNCYGEGLLNTLHLLCDSLRESGNTEEAKQVEKELLAQQEVRTRTVIAQVLAAANAREHSPRTCSPRRLMKGINP</sequence>
<dbReference type="Pfam" id="PF13424">
    <property type="entry name" value="TPR_12"/>
    <property type="match status" value="1"/>
</dbReference>
<dbReference type="GO" id="GO:0004674">
    <property type="term" value="F:protein serine/threonine kinase activity"/>
    <property type="evidence" value="ECO:0007669"/>
    <property type="project" value="TreeGrafter"/>
</dbReference>
<evidence type="ECO:0000313" key="3">
    <source>
        <dbReference type="EMBL" id="KAJ3476739.1"/>
    </source>
</evidence>
<dbReference type="AlphaFoldDB" id="A0AAD5YDR0"/>
<dbReference type="Proteomes" id="UP001212997">
    <property type="component" value="Unassembled WGS sequence"/>
</dbReference>
<dbReference type="SMART" id="SM00028">
    <property type="entry name" value="TPR"/>
    <property type="match status" value="8"/>
</dbReference>
<dbReference type="InterPro" id="IPR019734">
    <property type="entry name" value="TPR_rpt"/>
</dbReference>
<evidence type="ECO:0000256" key="1">
    <source>
        <dbReference type="PROSITE-ProRule" id="PRU00339"/>
    </source>
</evidence>
<feature type="repeat" description="TPR" evidence="1">
    <location>
        <begin position="769"/>
        <end position="802"/>
    </location>
</feature>
<protein>
    <recommendedName>
        <fullName evidence="2">Protein kinase domain-containing protein</fullName>
    </recommendedName>
</protein>
<feature type="domain" description="Protein kinase" evidence="2">
    <location>
        <begin position="142"/>
        <end position="413"/>
    </location>
</feature>
<dbReference type="Gene3D" id="1.10.510.10">
    <property type="entry name" value="Transferase(Phosphotransferase) domain 1"/>
    <property type="match status" value="1"/>
</dbReference>
<dbReference type="SUPFAM" id="SSF56112">
    <property type="entry name" value="Protein kinase-like (PK-like)"/>
    <property type="match status" value="1"/>
</dbReference>
<evidence type="ECO:0000259" key="2">
    <source>
        <dbReference type="PROSITE" id="PS50011"/>
    </source>
</evidence>
<dbReference type="PROSITE" id="PS50005">
    <property type="entry name" value="TPR"/>
    <property type="match status" value="2"/>
</dbReference>
<accession>A0AAD5YDR0</accession>
<dbReference type="Pfam" id="PF13374">
    <property type="entry name" value="TPR_10"/>
    <property type="match status" value="3"/>
</dbReference>
<dbReference type="Gene3D" id="1.25.40.10">
    <property type="entry name" value="Tetratricopeptide repeat domain"/>
    <property type="match status" value="3"/>
</dbReference>
<reference evidence="3" key="1">
    <citation type="submission" date="2022-07" db="EMBL/GenBank/DDBJ databases">
        <title>Genome Sequence of Physisporinus lineatus.</title>
        <authorList>
            <person name="Buettner E."/>
        </authorList>
    </citation>
    <scope>NUCLEOTIDE SEQUENCE</scope>
    <source>
        <strain evidence="3">VT162</strain>
    </source>
</reference>
<name>A0AAD5YDR0_9APHY</name>
<dbReference type="InterPro" id="IPR011009">
    <property type="entry name" value="Kinase-like_dom_sf"/>
</dbReference>
<dbReference type="InterPro" id="IPR001245">
    <property type="entry name" value="Ser-Thr/Tyr_kinase_cat_dom"/>
</dbReference>
<dbReference type="GO" id="GO:0005524">
    <property type="term" value="F:ATP binding"/>
    <property type="evidence" value="ECO:0007669"/>
    <property type="project" value="InterPro"/>
</dbReference>
<dbReference type="InterPro" id="IPR051681">
    <property type="entry name" value="Ser/Thr_Kinases-Pseudokinases"/>
</dbReference>
<proteinExistence type="predicted"/>